<evidence type="ECO:0000313" key="4">
    <source>
        <dbReference type="Proteomes" id="UP000594688"/>
    </source>
</evidence>
<evidence type="ECO:0008006" key="5">
    <source>
        <dbReference type="Google" id="ProtNLM"/>
    </source>
</evidence>
<evidence type="ECO:0000256" key="2">
    <source>
        <dbReference type="SAM" id="Phobius"/>
    </source>
</evidence>
<accession>A0A7T0BY85</accession>
<gene>
    <name evidence="3" type="ORF">G3M70_14710</name>
</gene>
<keyword evidence="2" id="KW-0812">Transmembrane</keyword>
<evidence type="ECO:0000313" key="3">
    <source>
        <dbReference type="EMBL" id="QPJ63057.1"/>
    </source>
</evidence>
<dbReference type="AlphaFoldDB" id="A0A7T0BY85"/>
<feature type="region of interest" description="Disordered" evidence="1">
    <location>
        <begin position="99"/>
        <end position="122"/>
    </location>
</feature>
<feature type="compositionally biased region" description="Basic residues" evidence="1">
    <location>
        <begin position="100"/>
        <end position="122"/>
    </location>
</feature>
<evidence type="ECO:0000256" key="1">
    <source>
        <dbReference type="SAM" id="MobiDB-lite"/>
    </source>
</evidence>
<name>A0A7T0BY85_9BACT</name>
<keyword evidence="2" id="KW-1133">Transmembrane helix</keyword>
<feature type="transmembrane region" description="Helical" evidence="2">
    <location>
        <begin position="27"/>
        <end position="46"/>
    </location>
</feature>
<dbReference type="KEGG" id="nli:G3M70_14710"/>
<keyword evidence="2" id="KW-0472">Membrane</keyword>
<dbReference type="EMBL" id="CP048685">
    <property type="protein sequence ID" value="QPJ63057.1"/>
    <property type="molecule type" value="Genomic_DNA"/>
</dbReference>
<organism evidence="3 4">
    <name type="scientific">Candidatus Nitronauta litoralis</name>
    <dbReference type="NCBI Taxonomy" id="2705533"/>
    <lineage>
        <taxon>Bacteria</taxon>
        <taxon>Pseudomonadati</taxon>
        <taxon>Nitrospinota/Tectimicrobiota group</taxon>
        <taxon>Nitrospinota</taxon>
        <taxon>Nitrospinia</taxon>
        <taxon>Nitrospinales</taxon>
        <taxon>Nitrospinaceae</taxon>
        <taxon>Candidatus Nitronauta</taxon>
    </lineage>
</organism>
<protein>
    <recommendedName>
        <fullName evidence="5">YqaE/Pmp3 family membrane protein</fullName>
    </recommendedName>
</protein>
<dbReference type="Proteomes" id="UP000594688">
    <property type="component" value="Chromosome"/>
</dbReference>
<proteinExistence type="predicted"/>
<reference evidence="3 4" key="1">
    <citation type="submission" date="2020-02" db="EMBL/GenBank/DDBJ databases">
        <title>Genomic and physiological characterization of two novel Nitrospinaceae genera.</title>
        <authorList>
            <person name="Mueller A.J."/>
            <person name="Jung M.-Y."/>
            <person name="Strachan C.R."/>
            <person name="Herbold C.W."/>
            <person name="Kirkegaard R.H."/>
            <person name="Daims H."/>
        </authorList>
    </citation>
    <scope>NUCLEOTIDE SEQUENCE [LARGE SCALE GENOMIC DNA]</scope>
    <source>
        <strain evidence="3">EB</strain>
    </source>
</reference>
<sequence length="122" mass="14094">MNDKHDQICADCGSTALPVEARRGTGWVEIILWLFFLIPGLIYSIWRRARSHMVCAYCGNPSMVSIHSERARKITRLMKGNEVSQSYYKKPLGVTELKPKTIRSMKKKKTLDKRKPVKRKTN</sequence>